<dbReference type="SUPFAM" id="SSF54995">
    <property type="entry name" value="Ribosomal protein S6"/>
    <property type="match status" value="1"/>
</dbReference>
<accession>A0AA96GCV9</accession>
<keyword evidence="8" id="KW-1185">Reference proteome</keyword>
<evidence type="ECO:0000313" key="8">
    <source>
        <dbReference type="Proteomes" id="UP001302719"/>
    </source>
</evidence>
<gene>
    <name evidence="6 7" type="primary">rpsF</name>
    <name evidence="7" type="ORF">PP769_06730</name>
</gene>
<evidence type="ECO:0000256" key="4">
    <source>
        <dbReference type="ARBA" id="ARBA00035104"/>
    </source>
</evidence>
<evidence type="ECO:0000256" key="3">
    <source>
        <dbReference type="ARBA" id="ARBA00023274"/>
    </source>
</evidence>
<organism evidence="7 8">
    <name type="scientific">Candidatus Nitrospira allomarina</name>
    <dbReference type="NCBI Taxonomy" id="3020900"/>
    <lineage>
        <taxon>Bacteria</taxon>
        <taxon>Pseudomonadati</taxon>
        <taxon>Nitrospirota</taxon>
        <taxon>Nitrospiria</taxon>
        <taxon>Nitrospirales</taxon>
        <taxon>Nitrospiraceae</taxon>
        <taxon>Nitrospira</taxon>
    </lineage>
</organism>
<dbReference type="InterPro" id="IPR000529">
    <property type="entry name" value="Ribosomal_bS6"/>
</dbReference>
<dbReference type="PANTHER" id="PTHR21011:SF1">
    <property type="entry name" value="SMALL RIBOSOMAL SUBUNIT PROTEIN BS6M"/>
    <property type="match status" value="1"/>
</dbReference>
<dbReference type="RefSeq" id="WP_312646205.1">
    <property type="nucleotide sequence ID" value="NZ_CP116967.1"/>
</dbReference>
<dbReference type="InterPro" id="IPR020814">
    <property type="entry name" value="Ribosomal_S6_plastid/chlpt"/>
</dbReference>
<dbReference type="AlphaFoldDB" id="A0AA96GCV9"/>
<keyword evidence="3 6" id="KW-0687">Ribonucleoprotein</keyword>
<dbReference type="GO" id="GO:1990904">
    <property type="term" value="C:ribonucleoprotein complex"/>
    <property type="evidence" value="ECO:0007669"/>
    <property type="project" value="UniProtKB-KW"/>
</dbReference>
<dbReference type="HAMAP" id="MF_00360">
    <property type="entry name" value="Ribosomal_bS6"/>
    <property type="match status" value="1"/>
</dbReference>
<evidence type="ECO:0000256" key="1">
    <source>
        <dbReference type="ARBA" id="ARBA00009512"/>
    </source>
</evidence>
<evidence type="ECO:0000313" key="7">
    <source>
        <dbReference type="EMBL" id="WNM59453.1"/>
    </source>
</evidence>
<protein>
    <recommendedName>
        <fullName evidence="5 6">Small ribosomal subunit protein bS6</fullName>
    </recommendedName>
</protein>
<dbReference type="GO" id="GO:0005737">
    <property type="term" value="C:cytoplasm"/>
    <property type="evidence" value="ECO:0007669"/>
    <property type="project" value="UniProtKB-ARBA"/>
</dbReference>
<dbReference type="GO" id="GO:0006412">
    <property type="term" value="P:translation"/>
    <property type="evidence" value="ECO:0007669"/>
    <property type="project" value="UniProtKB-UniRule"/>
</dbReference>
<dbReference type="CDD" id="cd00473">
    <property type="entry name" value="bS6"/>
    <property type="match status" value="1"/>
</dbReference>
<evidence type="ECO:0000256" key="6">
    <source>
        <dbReference type="HAMAP-Rule" id="MF_00360"/>
    </source>
</evidence>
<comment type="function">
    <text evidence="4 6">Binds together with bS18 to 16S ribosomal RNA.</text>
</comment>
<dbReference type="GO" id="GO:0005840">
    <property type="term" value="C:ribosome"/>
    <property type="evidence" value="ECO:0007669"/>
    <property type="project" value="UniProtKB-KW"/>
</dbReference>
<dbReference type="InterPro" id="IPR035980">
    <property type="entry name" value="Ribosomal_bS6_sf"/>
</dbReference>
<keyword evidence="6" id="KW-0699">rRNA-binding</keyword>
<dbReference type="Proteomes" id="UP001302719">
    <property type="component" value="Chromosome"/>
</dbReference>
<comment type="similarity">
    <text evidence="1 6">Belongs to the bacterial ribosomal protein bS6 family.</text>
</comment>
<sequence>MKLYESLCILRPVQAETENERVIEKMKEVLSQAGANILKFDNSGKKKLAYDIQHERKGTYITVQFEGPPTVVFELERFQRMEDQVMKFMTVRLNPSDLVAVGEASVEEAEDGGIQ</sequence>
<dbReference type="NCBIfam" id="TIGR00166">
    <property type="entry name" value="S6"/>
    <property type="match status" value="1"/>
</dbReference>
<dbReference type="GO" id="GO:0070181">
    <property type="term" value="F:small ribosomal subunit rRNA binding"/>
    <property type="evidence" value="ECO:0007669"/>
    <property type="project" value="TreeGrafter"/>
</dbReference>
<dbReference type="KEGG" id="nall:PP769_06730"/>
<dbReference type="EMBL" id="CP116967">
    <property type="protein sequence ID" value="WNM59453.1"/>
    <property type="molecule type" value="Genomic_DNA"/>
</dbReference>
<name>A0AA96GCV9_9BACT</name>
<dbReference type="PANTHER" id="PTHR21011">
    <property type="entry name" value="MITOCHONDRIAL 28S RIBOSOMAL PROTEIN S6"/>
    <property type="match status" value="1"/>
</dbReference>
<dbReference type="Gene3D" id="3.30.70.60">
    <property type="match status" value="1"/>
</dbReference>
<dbReference type="GO" id="GO:0003735">
    <property type="term" value="F:structural constituent of ribosome"/>
    <property type="evidence" value="ECO:0007669"/>
    <property type="project" value="InterPro"/>
</dbReference>
<evidence type="ECO:0000256" key="5">
    <source>
        <dbReference type="ARBA" id="ARBA00035294"/>
    </source>
</evidence>
<reference evidence="7 8" key="1">
    <citation type="submission" date="2023-01" db="EMBL/GenBank/DDBJ databases">
        <title>Cultivation and genomic characterization of new, ubiquitous marine nitrite-oxidizing bacteria from the Nitrospirales.</title>
        <authorList>
            <person name="Mueller A.J."/>
            <person name="Daebeler A."/>
            <person name="Herbold C.W."/>
            <person name="Kirkegaard R.H."/>
            <person name="Daims H."/>
        </authorList>
    </citation>
    <scope>NUCLEOTIDE SEQUENCE [LARGE SCALE GENOMIC DNA]</scope>
    <source>
        <strain evidence="7 8">VA</strain>
    </source>
</reference>
<evidence type="ECO:0000256" key="2">
    <source>
        <dbReference type="ARBA" id="ARBA00022980"/>
    </source>
</evidence>
<dbReference type="Pfam" id="PF01250">
    <property type="entry name" value="Ribosomal_S6"/>
    <property type="match status" value="1"/>
</dbReference>
<keyword evidence="6" id="KW-0694">RNA-binding</keyword>
<dbReference type="InterPro" id="IPR014717">
    <property type="entry name" value="Transl_elong_EF1B/ribsomal_bS6"/>
</dbReference>
<proteinExistence type="inferred from homology"/>
<keyword evidence="2 6" id="KW-0689">Ribosomal protein</keyword>